<sequence>RRHMASAGKAAADGALGGLPAEAAALLTSEQRTVCEAALRGESFFFTGGAGTGKSFLLRQLLRALGPDGMAVTASTALAASHLGGVTLHKWAAVGLGNGDVVTLARELRGRREAMQRWRQTRTLVIDEISMVDGEFFAKLEVLARAVRGSDKPFGGLQLVLAGDFLQLPPVCSQ</sequence>
<dbReference type="Gene3D" id="3.40.50.300">
    <property type="entry name" value="P-loop containing nucleotide triphosphate hydrolases"/>
    <property type="match status" value="1"/>
</dbReference>
<dbReference type="GO" id="GO:0006281">
    <property type="term" value="P:DNA repair"/>
    <property type="evidence" value="ECO:0007669"/>
    <property type="project" value="UniProtKB-KW"/>
</dbReference>
<dbReference type="GO" id="GO:0043139">
    <property type="term" value="F:5'-3' DNA helicase activity"/>
    <property type="evidence" value="ECO:0007669"/>
    <property type="project" value="UniProtKB-EC"/>
</dbReference>
<dbReference type="Pfam" id="PF05970">
    <property type="entry name" value="PIF1"/>
    <property type="match status" value="1"/>
</dbReference>
<organism evidence="3 4">
    <name type="scientific">Polarella glacialis</name>
    <name type="common">Dinoflagellate</name>
    <dbReference type="NCBI Taxonomy" id="89957"/>
    <lineage>
        <taxon>Eukaryota</taxon>
        <taxon>Sar</taxon>
        <taxon>Alveolata</taxon>
        <taxon>Dinophyceae</taxon>
        <taxon>Suessiales</taxon>
        <taxon>Suessiaceae</taxon>
        <taxon>Polarella</taxon>
    </lineage>
</organism>
<dbReference type="OrthoDB" id="446366at2759"/>
<comment type="similarity">
    <text evidence="1">Belongs to the helicase family.</text>
</comment>
<feature type="domain" description="AAA+ ATPase" evidence="2">
    <location>
        <begin position="40"/>
        <end position="173"/>
    </location>
</feature>
<dbReference type="GO" id="GO:0006310">
    <property type="term" value="P:DNA recombination"/>
    <property type="evidence" value="ECO:0007669"/>
    <property type="project" value="UniProtKB-KW"/>
</dbReference>
<dbReference type="AlphaFoldDB" id="A0A813GEU6"/>
<name>A0A813GEU6_POLGL</name>
<comment type="caution">
    <text evidence="3">The sequence shown here is derived from an EMBL/GenBank/DDBJ whole genome shotgun (WGS) entry which is preliminary data.</text>
</comment>
<dbReference type="InterPro" id="IPR027417">
    <property type="entry name" value="P-loop_NTPase"/>
</dbReference>
<evidence type="ECO:0000256" key="1">
    <source>
        <dbReference type="RuleBase" id="RU363044"/>
    </source>
</evidence>
<dbReference type="EC" id="5.6.2.3" evidence="1"/>
<reference evidence="3" key="1">
    <citation type="submission" date="2021-02" db="EMBL/GenBank/DDBJ databases">
        <authorList>
            <person name="Dougan E. K."/>
            <person name="Rhodes N."/>
            <person name="Thang M."/>
            <person name="Chan C."/>
        </authorList>
    </citation>
    <scope>NUCLEOTIDE SEQUENCE</scope>
</reference>
<keyword evidence="1" id="KW-0234">DNA repair</keyword>
<comment type="cofactor">
    <cofactor evidence="1">
        <name>Mg(2+)</name>
        <dbReference type="ChEBI" id="CHEBI:18420"/>
    </cofactor>
</comment>
<feature type="non-terminal residue" evidence="3">
    <location>
        <position position="1"/>
    </location>
</feature>
<dbReference type="Proteomes" id="UP000654075">
    <property type="component" value="Unassembled WGS sequence"/>
</dbReference>
<evidence type="ECO:0000313" key="3">
    <source>
        <dbReference type="EMBL" id="CAE8625429.1"/>
    </source>
</evidence>
<proteinExistence type="inferred from homology"/>
<feature type="non-terminal residue" evidence="3">
    <location>
        <position position="174"/>
    </location>
</feature>
<keyword evidence="1" id="KW-0347">Helicase</keyword>
<keyword evidence="1" id="KW-0067">ATP-binding</keyword>
<keyword evidence="4" id="KW-1185">Reference proteome</keyword>
<keyword evidence="1" id="KW-0547">Nucleotide-binding</keyword>
<accession>A0A813GEU6</accession>
<keyword evidence="1" id="KW-0233">DNA recombination</keyword>
<dbReference type="GO" id="GO:0016787">
    <property type="term" value="F:hydrolase activity"/>
    <property type="evidence" value="ECO:0007669"/>
    <property type="project" value="UniProtKB-KW"/>
</dbReference>
<dbReference type="PANTHER" id="PTHR47642:SF7">
    <property type="entry name" value="ATP-DEPENDENT DNA HELICASE PIF1"/>
    <property type="match status" value="1"/>
</dbReference>
<dbReference type="OMA" id="WAFEGHE"/>
<comment type="catalytic activity">
    <reaction evidence="1">
        <text>ATP + H2O = ADP + phosphate + H(+)</text>
        <dbReference type="Rhea" id="RHEA:13065"/>
        <dbReference type="ChEBI" id="CHEBI:15377"/>
        <dbReference type="ChEBI" id="CHEBI:15378"/>
        <dbReference type="ChEBI" id="CHEBI:30616"/>
        <dbReference type="ChEBI" id="CHEBI:43474"/>
        <dbReference type="ChEBI" id="CHEBI:456216"/>
        <dbReference type="EC" id="5.6.2.3"/>
    </reaction>
</comment>
<gene>
    <name evidence="3" type="ORF">PGLA1383_LOCUS42426</name>
</gene>
<dbReference type="PANTHER" id="PTHR47642">
    <property type="entry name" value="ATP-DEPENDENT DNA HELICASE"/>
    <property type="match status" value="1"/>
</dbReference>
<keyword evidence="1" id="KW-0378">Hydrolase</keyword>
<keyword evidence="1" id="KW-0227">DNA damage</keyword>
<protein>
    <recommendedName>
        <fullName evidence="1">ATP-dependent DNA helicase</fullName>
        <ecNumber evidence="1">5.6.2.3</ecNumber>
    </recommendedName>
</protein>
<dbReference type="InterPro" id="IPR051055">
    <property type="entry name" value="PIF1_helicase"/>
</dbReference>
<evidence type="ECO:0000259" key="2">
    <source>
        <dbReference type="SMART" id="SM00382"/>
    </source>
</evidence>
<dbReference type="InterPro" id="IPR010285">
    <property type="entry name" value="DNA_helicase_pif1-like_DEAD"/>
</dbReference>
<dbReference type="SMART" id="SM00382">
    <property type="entry name" value="AAA"/>
    <property type="match status" value="1"/>
</dbReference>
<dbReference type="EMBL" id="CAJNNV010028670">
    <property type="protein sequence ID" value="CAE8625429.1"/>
    <property type="molecule type" value="Genomic_DNA"/>
</dbReference>
<dbReference type="GO" id="GO:0005524">
    <property type="term" value="F:ATP binding"/>
    <property type="evidence" value="ECO:0007669"/>
    <property type="project" value="UniProtKB-KW"/>
</dbReference>
<evidence type="ECO:0000313" key="4">
    <source>
        <dbReference type="Proteomes" id="UP000654075"/>
    </source>
</evidence>
<dbReference type="InterPro" id="IPR003593">
    <property type="entry name" value="AAA+_ATPase"/>
</dbReference>
<dbReference type="SUPFAM" id="SSF52540">
    <property type="entry name" value="P-loop containing nucleoside triphosphate hydrolases"/>
    <property type="match status" value="1"/>
</dbReference>
<dbReference type="CDD" id="cd18037">
    <property type="entry name" value="DEXSc_Pif1_like"/>
    <property type="match status" value="1"/>
</dbReference>
<dbReference type="GO" id="GO:0000723">
    <property type="term" value="P:telomere maintenance"/>
    <property type="evidence" value="ECO:0007669"/>
    <property type="project" value="InterPro"/>
</dbReference>